<dbReference type="InterPro" id="IPR050900">
    <property type="entry name" value="Transposase_IS3/IS150/IS904"/>
</dbReference>
<dbReference type="Pfam" id="PF00665">
    <property type="entry name" value="rve"/>
    <property type="match status" value="1"/>
</dbReference>
<comment type="caution">
    <text evidence="3">The sequence shown here is derived from an EMBL/GenBank/DDBJ whole genome shotgun (WGS) entry which is preliminary data.</text>
</comment>
<keyword evidence="4" id="KW-1185">Reference proteome</keyword>
<evidence type="ECO:0000313" key="3">
    <source>
        <dbReference type="EMBL" id="MQL53944.1"/>
    </source>
</evidence>
<gene>
    <name evidence="3" type="ORF">GFC01_17110</name>
</gene>
<accession>A0A6N7IV32</accession>
<dbReference type="PANTHER" id="PTHR46889">
    <property type="entry name" value="TRANSPOSASE INSF FOR INSERTION SEQUENCE IS3B-RELATED"/>
    <property type="match status" value="1"/>
</dbReference>
<dbReference type="InterPro" id="IPR001584">
    <property type="entry name" value="Integrase_cat-core"/>
</dbReference>
<sequence length="332" mass="37556">MAVEEAAAGSTGIRISAACRALGVARSSLYRRRRPAPAVAGRVYKCYRSLTDEERQNVLSVLNSERFMDQAPAEIYATLLDEGIYLCSVRTMYRILAEQDEVRERRNQLRHPQYSKPELLATAPNQVWSWDITKLKGPAKWTYFYLYVIIDIFSRYVVGWLVAHRESASLAERLIRETVEKQGIARGQLVIHADRGSSMTSKPVACLLADLGVTKTHSRPHVSNDNPYSESQFKTLKYRPEFPSRFSSIEEARSFCVPFFSWYNKEHHHSGIGFLTPETLHYGSAAEVTAARQATLLAAYSAHPERFNKPPQPPTVPTAAWINQPTSPHRDA</sequence>
<name>A0A6N7IV32_9FIRM</name>
<dbReference type="PANTHER" id="PTHR46889:SF5">
    <property type="entry name" value="INTEGRASE PROTEIN"/>
    <property type="match status" value="1"/>
</dbReference>
<dbReference type="AlphaFoldDB" id="A0A6N7IV32"/>
<dbReference type="OrthoDB" id="9813126at2"/>
<feature type="region of interest" description="Disordered" evidence="1">
    <location>
        <begin position="306"/>
        <end position="332"/>
    </location>
</feature>
<dbReference type="SUPFAM" id="SSF46689">
    <property type="entry name" value="Homeodomain-like"/>
    <property type="match status" value="1"/>
</dbReference>
<dbReference type="EMBL" id="WHYR01000082">
    <property type="protein sequence ID" value="MQL53944.1"/>
    <property type="molecule type" value="Genomic_DNA"/>
</dbReference>
<protein>
    <submittedName>
        <fullName evidence="3">IS3 family transposase</fullName>
    </submittedName>
</protein>
<evidence type="ECO:0000259" key="2">
    <source>
        <dbReference type="PROSITE" id="PS50994"/>
    </source>
</evidence>
<dbReference type="Proteomes" id="UP000441717">
    <property type="component" value="Unassembled WGS sequence"/>
</dbReference>
<dbReference type="InterPro" id="IPR009057">
    <property type="entry name" value="Homeodomain-like_sf"/>
</dbReference>
<dbReference type="Gene3D" id="3.30.420.10">
    <property type="entry name" value="Ribonuclease H-like superfamily/Ribonuclease H"/>
    <property type="match status" value="1"/>
</dbReference>
<reference evidence="3 4" key="1">
    <citation type="submission" date="2019-10" db="EMBL/GenBank/DDBJ databases">
        <title>Comparative genomics of sulfur disproportionating microorganisms.</title>
        <authorList>
            <person name="Ward L.M."/>
            <person name="Bertran E."/>
            <person name="Johnston D."/>
        </authorList>
    </citation>
    <scope>NUCLEOTIDE SEQUENCE [LARGE SCALE GENOMIC DNA]</scope>
    <source>
        <strain evidence="3 4">DSM 14055</strain>
    </source>
</reference>
<evidence type="ECO:0000256" key="1">
    <source>
        <dbReference type="SAM" id="MobiDB-lite"/>
    </source>
</evidence>
<dbReference type="InterPro" id="IPR012337">
    <property type="entry name" value="RNaseH-like_sf"/>
</dbReference>
<dbReference type="GO" id="GO:0015074">
    <property type="term" value="P:DNA integration"/>
    <property type="evidence" value="ECO:0007669"/>
    <property type="project" value="InterPro"/>
</dbReference>
<proteinExistence type="predicted"/>
<dbReference type="NCBIfam" id="NF033516">
    <property type="entry name" value="transpos_IS3"/>
    <property type="match status" value="1"/>
</dbReference>
<dbReference type="PROSITE" id="PS50994">
    <property type="entry name" value="INTEGRASE"/>
    <property type="match status" value="1"/>
</dbReference>
<dbReference type="GO" id="GO:0003676">
    <property type="term" value="F:nucleic acid binding"/>
    <property type="evidence" value="ECO:0007669"/>
    <property type="project" value="InterPro"/>
</dbReference>
<dbReference type="InterPro" id="IPR036397">
    <property type="entry name" value="RNaseH_sf"/>
</dbReference>
<feature type="compositionally biased region" description="Polar residues" evidence="1">
    <location>
        <begin position="321"/>
        <end position="332"/>
    </location>
</feature>
<evidence type="ECO:0000313" key="4">
    <source>
        <dbReference type="Proteomes" id="UP000441717"/>
    </source>
</evidence>
<organism evidence="3 4">
    <name type="scientific">Desulfofundulus thermobenzoicus</name>
    <dbReference type="NCBI Taxonomy" id="29376"/>
    <lineage>
        <taxon>Bacteria</taxon>
        <taxon>Bacillati</taxon>
        <taxon>Bacillota</taxon>
        <taxon>Clostridia</taxon>
        <taxon>Eubacteriales</taxon>
        <taxon>Peptococcaceae</taxon>
        <taxon>Desulfofundulus</taxon>
    </lineage>
</organism>
<dbReference type="SUPFAM" id="SSF53098">
    <property type="entry name" value="Ribonuclease H-like"/>
    <property type="match status" value="1"/>
</dbReference>
<dbReference type="InterPro" id="IPR048020">
    <property type="entry name" value="Transpos_IS3"/>
</dbReference>
<feature type="domain" description="Integrase catalytic" evidence="2">
    <location>
        <begin position="120"/>
        <end position="285"/>
    </location>
</feature>